<protein>
    <recommendedName>
        <fullName evidence="1">Inositol polyphosphate-related phosphatase domain-containing protein</fullName>
    </recommendedName>
</protein>
<evidence type="ECO:0000313" key="2">
    <source>
        <dbReference type="EMBL" id="GBB83739.1"/>
    </source>
</evidence>
<gene>
    <name evidence="2" type="ORF">RclHR1_10400003</name>
</gene>
<dbReference type="GO" id="GO:0046856">
    <property type="term" value="P:phosphatidylinositol dephosphorylation"/>
    <property type="evidence" value="ECO:0007669"/>
    <property type="project" value="InterPro"/>
</dbReference>
<comment type="caution">
    <text evidence="2">The sequence shown here is derived from an EMBL/GenBank/DDBJ whole genome shotgun (WGS) entry which is preliminary data.</text>
</comment>
<accession>A0A2Z6QDH0</accession>
<dbReference type="InterPro" id="IPR036691">
    <property type="entry name" value="Endo/exonu/phosph_ase_sf"/>
</dbReference>
<sequence length="462" mass="53056">MHSNSLYLIKYKTICNDQVWHVNHHPAHSPANSPKGQQISKFLLNKHPFIFKIFFSCSKKFKKLKQMTDLLEKPILAQEIKTTHDNLELKTIRVFAGTFNVSGQDATESLSPWFQCDYDIDVYAIGFQELDLAVESYKSYIIDDKTKESKWTDAVMLALGDNAENYWKIMSKRLVGILLIVLVKKEHAPYIKEIRTDCVGVGIMGMMGNKGGVAIRFRFYDSYLCFMNCHLAADPNGLERRNQDYMDLCQRLTFPINTENYSTLYGWVGDYIPNAVAGIGGMVGMTTPSTPNENIIGAGQIMPIFDNDHLIWMGDLNYRIDNISESGIKSMLDDNKIEALLSHDQLNRQRRIKQAFDGFEEGQITFPPTYKYDFGTNIWDSSEKKRSPAWTDRILWRSQKNEWCKQLSYKSHMEILLSDHKPVSAIFEMKLKVCAHIEDDDKIIHDNVIILKDNGCDGHDTD</sequence>
<organism evidence="2 3">
    <name type="scientific">Rhizophagus clarus</name>
    <dbReference type="NCBI Taxonomy" id="94130"/>
    <lineage>
        <taxon>Eukaryota</taxon>
        <taxon>Fungi</taxon>
        <taxon>Fungi incertae sedis</taxon>
        <taxon>Mucoromycota</taxon>
        <taxon>Glomeromycotina</taxon>
        <taxon>Glomeromycetes</taxon>
        <taxon>Glomerales</taxon>
        <taxon>Glomeraceae</taxon>
        <taxon>Rhizophagus</taxon>
    </lineage>
</organism>
<name>A0A2Z6QDH0_9GLOM</name>
<evidence type="ECO:0000313" key="3">
    <source>
        <dbReference type="Proteomes" id="UP000247702"/>
    </source>
</evidence>
<dbReference type="STRING" id="94130.A0A2Z6QDH0"/>
<dbReference type="Proteomes" id="UP000247702">
    <property type="component" value="Unassembled WGS sequence"/>
</dbReference>
<keyword evidence="3" id="KW-1185">Reference proteome</keyword>
<dbReference type="PANTHER" id="PTHR11200">
    <property type="entry name" value="INOSITOL 5-PHOSPHATASE"/>
    <property type="match status" value="1"/>
</dbReference>
<reference evidence="2 3" key="1">
    <citation type="submission" date="2017-11" db="EMBL/GenBank/DDBJ databases">
        <title>The genome of Rhizophagus clarus HR1 reveals common genetic basis of auxotrophy among arbuscular mycorrhizal fungi.</title>
        <authorList>
            <person name="Kobayashi Y."/>
        </authorList>
    </citation>
    <scope>NUCLEOTIDE SEQUENCE [LARGE SCALE GENOMIC DNA]</scope>
    <source>
        <strain evidence="2 3">HR1</strain>
    </source>
</reference>
<feature type="domain" description="Inositol polyphosphate-related phosphatase" evidence="1">
    <location>
        <begin position="90"/>
        <end position="435"/>
    </location>
</feature>
<dbReference type="GO" id="GO:0004439">
    <property type="term" value="F:phosphatidylinositol-4,5-bisphosphate 5-phosphatase activity"/>
    <property type="evidence" value="ECO:0007669"/>
    <property type="project" value="TreeGrafter"/>
</dbReference>
<dbReference type="PANTHER" id="PTHR11200:SF300">
    <property type="entry name" value="TYPE II INOSITOL 1,4,5-TRISPHOSPHATE 5-PHOSPHATASE"/>
    <property type="match status" value="1"/>
</dbReference>
<proteinExistence type="predicted"/>
<dbReference type="Pfam" id="PF22669">
    <property type="entry name" value="Exo_endo_phos2"/>
    <property type="match status" value="1"/>
</dbReference>
<dbReference type="InterPro" id="IPR000300">
    <property type="entry name" value="IPPc"/>
</dbReference>
<dbReference type="AlphaFoldDB" id="A0A2Z6QDH0"/>
<dbReference type="EMBL" id="BEXD01000048">
    <property type="protein sequence ID" value="GBB83739.1"/>
    <property type="molecule type" value="Genomic_DNA"/>
</dbReference>
<evidence type="ECO:0000259" key="1">
    <source>
        <dbReference type="SMART" id="SM00128"/>
    </source>
</evidence>
<dbReference type="SUPFAM" id="SSF56219">
    <property type="entry name" value="DNase I-like"/>
    <property type="match status" value="1"/>
</dbReference>
<dbReference type="Gene3D" id="3.60.10.10">
    <property type="entry name" value="Endonuclease/exonuclease/phosphatase"/>
    <property type="match status" value="1"/>
</dbReference>
<dbReference type="SMART" id="SM00128">
    <property type="entry name" value="IPPc"/>
    <property type="match status" value="1"/>
</dbReference>
<dbReference type="InterPro" id="IPR046985">
    <property type="entry name" value="IP5"/>
</dbReference>